<keyword evidence="1 2" id="KW-0193">Cuticle</keyword>
<dbReference type="EMBL" id="GAMD01000402">
    <property type="protein sequence ID" value="JAB01189.1"/>
    <property type="molecule type" value="mRNA"/>
</dbReference>
<dbReference type="PROSITE" id="PS51155">
    <property type="entry name" value="CHIT_BIND_RR_2"/>
    <property type="match status" value="1"/>
</dbReference>
<dbReference type="PANTHER" id="PTHR10380:SF192">
    <property type="entry name" value="GEO02312P1"/>
    <property type="match status" value="1"/>
</dbReference>
<dbReference type="PRINTS" id="PR00947">
    <property type="entry name" value="CUTICLE"/>
</dbReference>
<accession>T1EAH7</accession>
<organism evidence="3">
    <name type="scientific">Anopheles aquasalis</name>
    <name type="common">Malaria mosquito</name>
    <dbReference type="NCBI Taxonomy" id="42839"/>
    <lineage>
        <taxon>Eukaryota</taxon>
        <taxon>Metazoa</taxon>
        <taxon>Ecdysozoa</taxon>
        <taxon>Arthropoda</taxon>
        <taxon>Hexapoda</taxon>
        <taxon>Insecta</taxon>
        <taxon>Pterygota</taxon>
        <taxon>Neoptera</taxon>
        <taxon>Endopterygota</taxon>
        <taxon>Diptera</taxon>
        <taxon>Nematocera</taxon>
        <taxon>Culicoidea</taxon>
        <taxon>Culicidae</taxon>
        <taxon>Anophelinae</taxon>
        <taxon>Anopheles</taxon>
    </lineage>
</organism>
<name>T1EAH7_ANOAQ</name>
<dbReference type="InterPro" id="IPR031311">
    <property type="entry name" value="CHIT_BIND_RR_consensus"/>
</dbReference>
<feature type="non-terminal residue" evidence="3">
    <location>
        <position position="1"/>
    </location>
</feature>
<protein>
    <submittedName>
        <fullName evidence="3">Putative cuticular protein 102 rr-1 family</fullName>
    </submittedName>
</protein>
<evidence type="ECO:0000256" key="1">
    <source>
        <dbReference type="ARBA" id="ARBA00022460"/>
    </source>
</evidence>
<dbReference type="InterPro" id="IPR050468">
    <property type="entry name" value="Cuticle_Struct_Prot"/>
</dbReference>
<dbReference type="PROSITE" id="PS00233">
    <property type="entry name" value="CHIT_BIND_RR_1"/>
    <property type="match status" value="1"/>
</dbReference>
<sequence>VIAAPIDGESDELVRYENIQNSDGYKFSYLTKDGQEREETGRIDPTTGVVRVSGWYSYRTSNGDTYRVDYEADENGYRAKEAEGAVISIQALPKPVAAQGLKETVLLSLVG</sequence>
<dbReference type="InterPro" id="IPR000618">
    <property type="entry name" value="Insect_cuticle"/>
</dbReference>
<dbReference type="GO" id="GO:0008010">
    <property type="term" value="F:structural constituent of chitin-based larval cuticle"/>
    <property type="evidence" value="ECO:0007669"/>
    <property type="project" value="TreeGrafter"/>
</dbReference>
<proteinExistence type="evidence at transcript level"/>
<dbReference type="AlphaFoldDB" id="T1EAH7"/>
<dbReference type="PANTHER" id="PTHR10380">
    <property type="entry name" value="CUTICLE PROTEIN"/>
    <property type="match status" value="1"/>
</dbReference>
<dbReference type="Pfam" id="PF00379">
    <property type="entry name" value="Chitin_bind_4"/>
    <property type="match status" value="1"/>
</dbReference>
<reference evidence="3" key="1">
    <citation type="submission" date="2013-07" db="EMBL/GenBank/DDBJ databases">
        <title>Transcriptome sequencing and developmental regulation of gene expression in Anopheles aquasalis.</title>
        <authorList>
            <consortium name="Brazilian Malaria Network (MCT/CNPq/MS/SCTIE/DECIT/PRONEX 555648/2009-5) and Research Network on Bioactive Molecules from Arthropod Vectors (NAP-MOBIARVE"/>
            <consortium name="University of Sao Paulo)"/>
            <person name="Marinotti O."/>
            <person name="Ribeiro J.M.C."/>
            <person name="Costa-da-Silva A.L."/>
            <person name="Silva M.C.P."/>
            <person name="Lopes A.R."/>
            <person name="Barros M.S."/>
            <person name="Sa-Nunes A."/>
            <person name="Konjin B.B."/>
            <person name="Carvalho E."/>
            <person name="Suesdek L."/>
            <person name="Silva-Neto M.A.C."/>
            <person name="Capurro M.L."/>
        </authorList>
    </citation>
    <scope>NUCLEOTIDE SEQUENCE</scope>
    <source>
        <tissue evidence="3">Whole body</tissue>
    </source>
</reference>
<dbReference type="GO" id="GO:0062129">
    <property type="term" value="C:chitin-based extracellular matrix"/>
    <property type="evidence" value="ECO:0007669"/>
    <property type="project" value="TreeGrafter"/>
</dbReference>
<dbReference type="VEuPathDB" id="VectorBase:AAQUA_007285"/>
<evidence type="ECO:0000313" key="3">
    <source>
        <dbReference type="EMBL" id="JAB01189.1"/>
    </source>
</evidence>
<evidence type="ECO:0000256" key="2">
    <source>
        <dbReference type="PROSITE-ProRule" id="PRU00497"/>
    </source>
</evidence>